<sequence length="525" mass="55122">MKRTRQPNTNRSGRTIGGEERSSCVNGQQPQGTQVHRNGEAVATAPERIPKRLIGSIVSVGSLAFIGILTETVMTVLFPELMAEFHVDTATVQWITTIYLLVVGVTMPISSYLNRRFTMKSTFIAAVILAVLGSCLMIVGHSFPVILCARVVQGVGSGIATPLMINIILEQSPHSKVGRLMGVGSLVITVAPAIGPTVGGAVASVLPWRSIFVIVIPIVLLVSLPIGLICIHQTRPTQPTKLNPLQFAAIVIGLSGLILALNQTGVAVSTAVAGGAWASAAVIAAVSLVAGVGALVFFAWSSRRSFSPLIRLGWLRDPVVLLHLLPYTMLPMVGIGFGYVITNLAQLSLHTTALVAGMLVLPGALLGAFFAPVGGMLYDKHGPTRPILIAFACCIAAVALMLVFSMHLTPVLLALFYFVFGVGYALGFSNIMTDAINGIHREFTPDGNAVFNTALQFGGAVGTTLFSTVFAIAQAGAGAEHSPAFAHATAVGGAWTFAVMLAIVCVAWVCLFAAFRMSARRAARA</sequence>
<feature type="transmembrane region" description="Helical" evidence="7">
    <location>
        <begin position="411"/>
        <end position="428"/>
    </location>
</feature>
<feature type="transmembrane region" description="Helical" evidence="7">
    <location>
        <begin position="181"/>
        <end position="205"/>
    </location>
</feature>
<gene>
    <name evidence="9" type="ORF">DWV92_07730</name>
</gene>
<dbReference type="InterPro" id="IPR011701">
    <property type="entry name" value="MFS"/>
</dbReference>
<feature type="region of interest" description="Disordered" evidence="6">
    <location>
        <begin position="1"/>
        <end position="38"/>
    </location>
</feature>
<feature type="transmembrane region" description="Helical" evidence="7">
    <location>
        <begin position="121"/>
        <end position="139"/>
    </location>
</feature>
<keyword evidence="4 7" id="KW-1133">Transmembrane helix</keyword>
<dbReference type="Pfam" id="PF07690">
    <property type="entry name" value="MFS_1"/>
    <property type="match status" value="1"/>
</dbReference>
<evidence type="ECO:0000313" key="9">
    <source>
        <dbReference type="EMBL" id="RGW08317.1"/>
    </source>
</evidence>
<feature type="transmembrane region" description="Helical" evidence="7">
    <location>
        <begin position="243"/>
        <end position="261"/>
    </location>
</feature>
<keyword evidence="5 7" id="KW-0472">Membrane</keyword>
<dbReference type="AlphaFoldDB" id="A0A395XF70"/>
<feature type="domain" description="Major facilitator superfamily (MFS) profile" evidence="8">
    <location>
        <begin position="56"/>
        <end position="519"/>
    </location>
</feature>
<dbReference type="Gene3D" id="1.20.1720.10">
    <property type="entry name" value="Multidrug resistance protein D"/>
    <property type="match status" value="1"/>
</dbReference>
<comment type="subcellular location">
    <subcellularLocation>
        <location evidence="1">Cell membrane</location>
        <topology evidence="1">Multi-pass membrane protein</topology>
    </subcellularLocation>
</comment>
<feature type="transmembrane region" description="Helical" evidence="7">
    <location>
        <begin position="90"/>
        <end position="109"/>
    </location>
</feature>
<protein>
    <submittedName>
        <fullName evidence="9">MFS transporter</fullName>
    </submittedName>
</protein>
<comment type="caution">
    <text evidence="9">The sequence shown here is derived from an EMBL/GenBank/DDBJ whole genome shotgun (WGS) entry which is preliminary data.</text>
</comment>
<dbReference type="InterPro" id="IPR036259">
    <property type="entry name" value="MFS_trans_sf"/>
</dbReference>
<dbReference type="EMBL" id="QRZV01000005">
    <property type="protein sequence ID" value="RGW08317.1"/>
    <property type="molecule type" value="Genomic_DNA"/>
</dbReference>
<dbReference type="PANTHER" id="PTHR42718">
    <property type="entry name" value="MAJOR FACILITATOR SUPERFAMILY MULTIDRUG TRANSPORTER MFSC"/>
    <property type="match status" value="1"/>
</dbReference>
<evidence type="ECO:0000256" key="1">
    <source>
        <dbReference type="ARBA" id="ARBA00004651"/>
    </source>
</evidence>
<dbReference type="PRINTS" id="PR01036">
    <property type="entry name" value="TCRTETB"/>
</dbReference>
<evidence type="ECO:0000256" key="5">
    <source>
        <dbReference type="ARBA" id="ARBA00023136"/>
    </source>
</evidence>
<evidence type="ECO:0000256" key="2">
    <source>
        <dbReference type="ARBA" id="ARBA00022448"/>
    </source>
</evidence>
<dbReference type="GO" id="GO:0022857">
    <property type="term" value="F:transmembrane transporter activity"/>
    <property type="evidence" value="ECO:0007669"/>
    <property type="project" value="InterPro"/>
</dbReference>
<feature type="compositionally biased region" description="Polar residues" evidence="6">
    <location>
        <begin position="1"/>
        <end position="13"/>
    </location>
</feature>
<keyword evidence="2" id="KW-0813">Transport</keyword>
<dbReference type="PROSITE" id="PS50850">
    <property type="entry name" value="MFS"/>
    <property type="match status" value="1"/>
</dbReference>
<accession>A0A395XF70</accession>
<dbReference type="InterPro" id="IPR020846">
    <property type="entry name" value="MFS_dom"/>
</dbReference>
<feature type="compositionally biased region" description="Polar residues" evidence="6">
    <location>
        <begin position="23"/>
        <end position="36"/>
    </location>
</feature>
<feature type="transmembrane region" description="Helical" evidence="7">
    <location>
        <begin position="53"/>
        <end position="78"/>
    </location>
</feature>
<dbReference type="Gene3D" id="1.20.1250.20">
    <property type="entry name" value="MFS general substrate transporter like domains"/>
    <property type="match status" value="1"/>
</dbReference>
<name>A0A395XF70_9BIFI</name>
<feature type="transmembrane region" description="Helical" evidence="7">
    <location>
        <begin position="353"/>
        <end position="375"/>
    </location>
</feature>
<evidence type="ECO:0000256" key="6">
    <source>
        <dbReference type="SAM" id="MobiDB-lite"/>
    </source>
</evidence>
<feature type="transmembrane region" description="Helical" evidence="7">
    <location>
        <begin position="320"/>
        <end position="341"/>
    </location>
</feature>
<dbReference type="Proteomes" id="UP000265970">
    <property type="component" value="Unassembled WGS sequence"/>
</dbReference>
<feature type="transmembrane region" description="Helical" evidence="7">
    <location>
        <begin position="387"/>
        <end position="405"/>
    </location>
</feature>
<proteinExistence type="predicted"/>
<feature type="transmembrane region" description="Helical" evidence="7">
    <location>
        <begin position="211"/>
        <end position="231"/>
    </location>
</feature>
<evidence type="ECO:0000313" key="10">
    <source>
        <dbReference type="Proteomes" id="UP000265970"/>
    </source>
</evidence>
<dbReference type="GO" id="GO:0005886">
    <property type="term" value="C:plasma membrane"/>
    <property type="evidence" value="ECO:0007669"/>
    <property type="project" value="UniProtKB-SubCell"/>
</dbReference>
<organism evidence="9 10">
    <name type="scientific">Bifidobacterium pseudolongum</name>
    <dbReference type="NCBI Taxonomy" id="1694"/>
    <lineage>
        <taxon>Bacteria</taxon>
        <taxon>Bacillati</taxon>
        <taxon>Actinomycetota</taxon>
        <taxon>Actinomycetes</taxon>
        <taxon>Bifidobacteriales</taxon>
        <taxon>Bifidobacteriaceae</taxon>
        <taxon>Bifidobacterium</taxon>
    </lineage>
</organism>
<feature type="transmembrane region" description="Helical" evidence="7">
    <location>
        <begin position="493"/>
        <end position="515"/>
    </location>
</feature>
<feature type="transmembrane region" description="Helical" evidence="7">
    <location>
        <begin position="449"/>
        <end position="473"/>
    </location>
</feature>
<dbReference type="SUPFAM" id="SSF103473">
    <property type="entry name" value="MFS general substrate transporter"/>
    <property type="match status" value="1"/>
</dbReference>
<evidence type="ECO:0000256" key="7">
    <source>
        <dbReference type="SAM" id="Phobius"/>
    </source>
</evidence>
<reference evidence="9 10" key="1">
    <citation type="submission" date="2018-08" db="EMBL/GenBank/DDBJ databases">
        <title>A genome reference for cultivated species of the human gut microbiota.</title>
        <authorList>
            <person name="Zou Y."/>
            <person name="Xue W."/>
            <person name="Luo G."/>
        </authorList>
    </citation>
    <scope>NUCLEOTIDE SEQUENCE [LARGE SCALE GENOMIC DNA]</scope>
    <source>
        <strain evidence="9 10">AF13-3LB</strain>
    </source>
</reference>
<evidence type="ECO:0000259" key="8">
    <source>
        <dbReference type="PROSITE" id="PS50850"/>
    </source>
</evidence>
<feature type="transmembrane region" description="Helical" evidence="7">
    <location>
        <begin position="151"/>
        <end position="169"/>
    </location>
</feature>
<keyword evidence="3 7" id="KW-0812">Transmembrane</keyword>
<feature type="transmembrane region" description="Helical" evidence="7">
    <location>
        <begin position="276"/>
        <end position="300"/>
    </location>
</feature>
<dbReference type="CDD" id="cd17503">
    <property type="entry name" value="MFS_LmrB_MDR_like"/>
    <property type="match status" value="1"/>
</dbReference>
<evidence type="ECO:0000256" key="3">
    <source>
        <dbReference type="ARBA" id="ARBA00022692"/>
    </source>
</evidence>
<dbReference type="PANTHER" id="PTHR42718:SF9">
    <property type="entry name" value="MAJOR FACILITATOR SUPERFAMILY MULTIDRUG TRANSPORTER MFSC"/>
    <property type="match status" value="1"/>
</dbReference>
<evidence type="ECO:0000256" key="4">
    <source>
        <dbReference type="ARBA" id="ARBA00022989"/>
    </source>
</evidence>